<keyword evidence="3" id="KW-0547">Nucleotide-binding</keyword>
<organism evidence="8 9">
    <name type="scientific">Silvimonas iriomotensis</name>
    <dbReference type="NCBI Taxonomy" id="449662"/>
    <lineage>
        <taxon>Bacteria</taxon>
        <taxon>Pseudomonadati</taxon>
        <taxon>Pseudomonadota</taxon>
        <taxon>Betaproteobacteria</taxon>
        <taxon>Neisseriales</taxon>
        <taxon>Chitinibacteraceae</taxon>
        <taxon>Silvimonas</taxon>
    </lineage>
</organism>
<dbReference type="GO" id="GO:0005524">
    <property type="term" value="F:ATP binding"/>
    <property type="evidence" value="ECO:0007669"/>
    <property type="project" value="UniProtKB-KW"/>
</dbReference>
<dbReference type="Pfam" id="PF00005">
    <property type="entry name" value="ABC_tran"/>
    <property type="match status" value="1"/>
</dbReference>
<reference evidence="9" key="1">
    <citation type="journal article" date="2019" name="Int. J. Syst. Evol. Microbiol.">
        <title>The Global Catalogue of Microorganisms (GCM) 10K type strain sequencing project: providing services to taxonomists for standard genome sequencing and annotation.</title>
        <authorList>
            <consortium name="The Broad Institute Genomics Platform"/>
            <consortium name="The Broad Institute Genome Sequencing Center for Infectious Disease"/>
            <person name="Wu L."/>
            <person name="Ma J."/>
        </authorList>
    </citation>
    <scope>NUCLEOTIDE SEQUENCE [LARGE SCALE GENOMIC DNA]</scope>
    <source>
        <strain evidence="9">CGMCC 1.8859</strain>
    </source>
</reference>
<dbReference type="PROSITE" id="PS50893">
    <property type="entry name" value="ABC_TRANSPORTER_2"/>
    <property type="match status" value="1"/>
</dbReference>
<dbReference type="InterPro" id="IPR003439">
    <property type="entry name" value="ABC_transporter-like_ATP-bd"/>
</dbReference>
<evidence type="ECO:0000259" key="7">
    <source>
        <dbReference type="PROSITE" id="PS50893"/>
    </source>
</evidence>
<keyword evidence="5" id="KW-1278">Translocase</keyword>
<keyword evidence="4 8" id="KW-0067">ATP-binding</keyword>
<dbReference type="PROSITE" id="PS00211">
    <property type="entry name" value="ABC_TRANSPORTER_1"/>
    <property type="match status" value="1"/>
</dbReference>
<dbReference type="CDD" id="cd03214">
    <property type="entry name" value="ABC_Iron-Siderophores_B12_Hemin"/>
    <property type="match status" value="1"/>
</dbReference>
<dbReference type="EMBL" id="BMLX01000002">
    <property type="protein sequence ID" value="GGP20423.1"/>
    <property type="molecule type" value="Genomic_DNA"/>
</dbReference>
<dbReference type="InterPro" id="IPR027417">
    <property type="entry name" value="P-loop_NTPase"/>
</dbReference>
<accession>A0ABQ2P7Q2</accession>
<dbReference type="PANTHER" id="PTHR42794:SF1">
    <property type="entry name" value="HEMIN IMPORT ATP-BINDING PROTEIN HMUV"/>
    <property type="match status" value="1"/>
</dbReference>
<proteinExistence type="predicted"/>
<dbReference type="Proteomes" id="UP000637267">
    <property type="component" value="Unassembled WGS sequence"/>
</dbReference>
<sequence length="261" mass="27613">MIQIDQLSCQREGRVVIDQLSLSVATGEVLGVLGANGAGKSSLLAAVAGDLPPGSGSIRLAGQPLPRLRQRQLARQRALLPQTSALEFDLPVPEVVAMGAYPFDELTATVIEQLVADALMRADAADLAGRHYAGLSGGEQQRVQFARVLLQTLAACQVSGSAVLLLDEPTASLDPRHQHGLLAAVRALAAEHPIAVLTVLHDVNLAARWCDRLLLLKQGQQVAQGTPGEVLQAETLHSVYDMSARVLADPDDPGRLLILFG</sequence>
<feature type="domain" description="ABC transporter" evidence="7">
    <location>
        <begin position="2"/>
        <end position="243"/>
    </location>
</feature>
<dbReference type="Gene3D" id="3.40.50.300">
    <property type="entry name" value="P-loop containing nucleotide triphosphate hydrolases"/>
    <property type="match status" value="1"/>
</dbReference>
<dbReference type="InterPro" id="IPR003593">
    <property type="entry name" value="AAA+_ATPase"/>
</dbReference>
<gene>
    <name evidence="8" type="primary">hmuV</name>
    <name evidence="8" type="ORF">GCM10010970_15150</name>
</gene>
<keyword evidence="9" id="KW-1185">Reference proteome</keyword>
<keyword evidence="1" id="KW-0813">Transport</keyword>
<evidence type="ECO:0000256" key="1">
    <source>
        <dbReference type="ARBA" id="ARBA00022448"/>
    </source>
</evidence>
<dbReference type="SMART" id="SM00382">
    <property type="entry name" value="AAA"/>
    <property type="match status" value="1"/>
</dbReference>
<comment type="function">
    <text evidence="6">Part of the ABC transporter complex HmuTUV involved in hemin import. Responsible for energy coupling to the transport system.</text>
</comment>
<evidence type="ECO:0000256" key="2">
    <source>
        <dbReference type="ARBA" id="ARBA00022475"/>
    </source>
</evidence>
<dbReference type="NCBIfam" id="NF010068">
    <property type="entry name" value="PRK13548.1"/>
    <property type="match status" value="1"/>
</dbReference>
<evidence type="ECO:0000256" key="5">
    <source>
        <dbReference type="ARBA" id="ARBA00022967"/>
    </source>
</evidence>
<evidence type="ECO:0000256" key="3">
    <source>
        <dbReference type="ARBA" id="ARBA00022741"/>
    </source>
</evidence>
<keyword evidence="2" id="KW-1003">Cell membrane</keyword>
<dbReference type="RefSeq" id="WP_188703678.1">
    <property type="nucleotide sequence ID" value="NZ_BMLX01000002.1"/>
</dbReference>
<comment type="caution">
    <text evidence="8">The sequence shown here is derived from an EMBL/GenBank/DDBJ whole genome shotgun (WGS) entry which is preliminary data.</text>
</comment>
<name>A0ABQ2P7Q2_9NEIS</name>
<evidence type="ECO:0000313" key="9">
    <source>
        <dbReference type="Proteomes" id="UP000637267"/>
    </source>
</evidence>
<keyword evidence="2" id="KW-0472">Membrane</keyword>
<evidence type="ECO:0000256" key="4">
    <source>
        <dbReference type="ARBA" id="ARBA00022840"/>
    </source>
</evidence>
<evidence type="ECO:0000313" key="8">
    <source>
        <dbReference type="EMBL" id="GGP20423.1"/>
    </source>
</evidence>
<dbReference type="SUPFAM" id="SSF52540">
    <property type="entry name" value="P-loop containing nucleoside triphosphate hydrolases"/>
    <property type="match status" value="1"/>
</dbReference>
<protein>
    <submittedName>
        <fullName evidence="8">Hemin import ATP-binding protein HmuV</fullName>
    </submittedName>
</protein>
<dbReference type="PANTHER" id="PTHR42794">
    <property type="entry name" value="HEMIN IMPORT ATP-BINDING PROTEIN HMUV"/>
    <property type="match status" value="1"/>
</dbReference>
<evidence type="ECO:0000256" key="6">
    <source>
        <dbReference type="ARBA" id="ARBA00037066"/>
    </source>
</evidence>
<dbReference type="InterPro" id="IPR017871">
    <property type="entry name" value="ABC_transporter-like_CS"/>
</dbReference>